<protein>
    <submittedName>
        <fullName evidence="2">DUF2852 domain-containing protein</fullName>
    </submittedName>
</protein>
<dbReference type="RefSeq" id="WP_406854328.1">
    <property type="nucleotide sequence ID" value="NZ_CP157484.1"/>
</dbReference>
<sequence length="146" mass="16257">MNPIPDQTNGGFGWRWKPVDIVVLVIAFAIYWPLGFGVLAWKLWNDRQPVPQDLGQALQTGFERLQRGFESLFGSFSAAGLAGGAPAPTGNAAFDAHVREEWARMEADRQKLADEIAAFRAFLAAERSGDRDVYERFRQNRGPGSF</sequence>
<accession>A0AAU7JBJ2</accession>
<keyword evidence="1" id="KW-0812">Transmembrane</keyword>
<dbReference type="InterPro" id="IPR021273">
    <property type="entry name" value="DUF2852"/>
</dbReference>
<name>A0AAU7JBJ2_9HYPH</name>
<dbReference type="AlphaFoldDB" id="A0AAU7JBJ2"/>
<dbReference type="EMBL" id="CP157484">
    <property type="protein sequence ID" value="XBO37505.1"/>
    <property type="molecule type" value="Genomic_DNA"/>
</dbReference>
<feature type="transmembrane region" description="Helical" evidence="1">
    <location>
        <begin position="21"/>
        <end position="41"/>
    </location>
</feature>
<evidence type="ECO:0000313" key="2">
    <source>
        <dbReference type="EMBL" id="XBO37505.1"/>
    </source>
</evidence>
<organism evidence="2">
    <name type="scientific">Alsobacter sp. KACC 23698</name>
    <dbReference type="NCBI Taxonomy" id="3149229"/>
    <lineage>
        <taxon>Bacteria</taxon>
        <taxon>Pseudomonadati</taxon>
        <taxon>Pseudomonadota</taxon>
        <taxon>Alphaproteobacteria</taxon>
        <taxon>Hyphomicrobiales</taxon>
        <taxon>Alsobacteraceae</taxon>
        <taxon>Alsobacter</taxon>
    </lineage>
</organism>
<evidence type="ECO:0000256" key="1">
    <source>
        <dbReference type="SAM" id="Phobius"/>
    </source>
</evidence>
<keyword evidence="1" id="KW-0472">Membrane</keyword>
<gene>
    <name evidence="2" type="ORF">ABEG18_17470</name>
</gene>
<dbReference type="Pfam" id="PF11014">
    <property type="entry name" value="DUF2852"/>
    <property type="match status" value="1"/>
</dbReference>
<proteinExistence type="predicted"/>
<keyword evidence="1" id="KW-1133">Transmembrane helix</keyword>
<reference evidence="2" key="1">
    <citation type="submission" date="2024-05" db="EMBL/GenBank/DDBJ databases">
        <authorList>
            <person name="Kim S."/>
            <person name="Heo J."/>
            <person name="Choi H."/>
            <person name="Choi Y."/>
            <person name="Kwon S.-W."/>
            <person name="Kim Y."/>
        </authorList>
    </citation>
    <scope>NUCLEOTIDE SEQUENCE</scope>
    <source>
        <strain evidence="2">KACC 23698</strain>
    </source>
</reference>